<dbReference type="Gene3D" id="1.10.390.10">
    <property type="entry name" value="Neutral Protease Domain 2"/>
    <property type="match status" value="1"/>
</dbReference>
<evidence type="ECO:0000313" key="4">
    <source>
        <dbReference type="Proteomes" id="UP000267268"/>
    </source>
</evidence>
<dbReference type="EMBL" id="CP034562">
    <property type="protein sequence ID" value="AZQ61531.1"/>
    <property type="molecule type" value="Genomic_DNA"/>
</dbReference>
<dbReference type="Gene3D" id="2.60.40.3650">
    <property type="match status" value="1"/>
</dbReference>
<evidence type="ECO:0000259" key="2">
    <source>
        <dbReference type="Pfam" id="PF17899"/>
    </source>
</evidence>
<feature type="domain" description="Peptidase M61 catalytic" evidence="1">
    <location>
        <begin position="256"/>
        <end position="369"/>
    </location>
</feature>
<dbReference type="RefSeq" id="WP_126612108.1">
    <property type="nucleotide sequence ID" value="NZ_CP034562.1"/>
</dbReference>
<dbReference type="Proteomes" id="UP000267268">
    <property type="component" value="Chromosome 1"/>
</dbReference>
<protein>
    <submittedName>
        <fullName evidence="3">M61 family peptidase</fullName>
    </submittedName>
</protein>
<gene>
    <name evidence="3" type="ORF">EI427_04595</name>
</gene>
<dbReference type="AlphaFoldDB" id="A0A3Q9FP85"/>
<feature type="domain" description="Peptidase M61 N-terminal" evidence="2">
    <location>
        <begin position="3"/>
        <end position="164"/>
    </location>
</feature>
<dbReference type="InterPro" id="IPR024191">
    <property type="entry name" value="Peptidase_M61"/>
</dbReference>
<sequence>MIYNITSSKTHPYFLDFKITFIAKEDNQVLQLPLWRPGRYQVQTFAKNIRSIKASCKGANLKVQTVARNTWSVLNSKKGDEIELYYEYYARHQDAGGTWVSETFWLINFIGAGILPRGLSEEEIKVNIAFPSTFDVATSAKEVNGTYSYQNFDELVDTPFMAGRYMHHKTFEMASTTFHIWLHGRITPEWEKIITDFRLFTAPQLSIFGGFPHKEFHYLCLIPHFKHYHGVEHQKSTVITLGPDTEFSSATFYENLLGISSHELFHVWNIKKIRPVELLPYNLFEEVYFDTGFVAEGVTTYYGDALLYRSGAYSVEQYKKELNQLLARHFENQGRFNLSVADSSLELWTDGYEKGIPARKTSIYVKGAVGALILDAKIQKQTNATKSLDDVMRLMWERFGSKDVGYTAKDYQNIAEEVIGCSLEKYFEEVIFGDLSLENEVEEALVYLGWEVEVTPPKEAFAANYGVKIDASAKVIDTSYKLDKQRLVEGDQIMAIDGVKTDAKHLQQFVSSKEMLTITFIRDSTLCQIELFKKNMLHYLKINVT</sequence>
<dbReference type="InterPro" id="IPR027268">
    <property type="entry name" value="Peptidase_M4/M1_CTD_sf"/>
</dbReference>
<dbReference type="PIRSF" id="PIRSF016493">
    <property type="entry name" value="Glycyl_aminpptds"/>
    <property type="match status" value="1"/>
</dbReference>
<organism evidence="3 4">
    <name type="scientific">Flammeovirga pectinis</name>
    <dbReference type="NCBI Taxonomy" id="2494373"/>
    <lineage>
        <taxon>Bacteria</taxon>
        <taxon>Pseudomonadati</taxon>
        <taxon>Bacteroidota</taxon>
        <taxon>Cytophagia</taxon>
        <taxon>Cytophagales</taxon>
        <taxon>Flammeovirgaceae</taxon>
        <taxon>Flammeovirga</taxon>
    </lineage>
</organism>
<dbReference type="InterPro" id="IPR040756">
    <property type="entry name" value="Peptidase_M61_N"/>
</dbReference>
<dbReference type="InterPro" id="IPR007963">
    <property type="entry name" value="Peptidase_M61_catalytic"/>
</dbReference>
<reference evidence="3 4" key="1">
    <citation type="submission" date="2018-12" db="EMBL/GenBank/DDBJ databases">
        <title>Flammeovirga pectinis sp. nov., isolated from the gut of the Korean scallop, Patinopecten yessoensis.</title>
        <authorList>
            <person name="Bae J.-W."/>
            <person name="Jeong Y.-S."/>
            <person name="Kang W."/>
        </authorList>
    </citation>
    <scope>NUCLEOTIDE SEQUENCE [LARGE SCALE GENOMIC DNA]</scope>
    <source>
        <strain evidence="3 4">L12M1</strain>
    </source>
</reference>
<evidence type="ECO:0000259" key="1">
    <source>
        <dbReference type="Pfam" id="PF05299"/>
    </source>
</evidence>
<dbReference type="KEGG" id="fll:EI427_04595"/>
<name>A0A3Q9FP85_9BACT</name>
<dbReference type="Pfam" id="PF17899">
    <property type="entry name" value="Peptidase_M61_N"/>
    <property type="match status" value="1"/>
</dbReference>
<dbReference type="OrthoDB" id="9778516at2"/>
<accession>A0A3Q9FP85</accession>
<evidence type="ECO:0000313" key="3">
    <source>
        <dbReference type="EMBL" id="AZQ61531.1"/>
    </source>
</evidence>
<keyword evidence="4" id="KW-1185">Reference proteome</keyword>
<dbReference type="Pfam" id="PF05299">
    <property type="entry name" value="Peptidase_M61"/>
    <property type="match status" value="1"/>
</dbReference>
<proteinExistence type="predicted"/>